<comment type="caution">
    <text evidence="1">The sequence shown here is derived from an EMBL/GenBank/DDBJ whole genome shotgun (WGS) entry which is preliminary data.</text>
</comment>
<keyword evidence="2" id="KW-1185">Reference proteome</keyword>
<name>A0ABV2PJQ0_9BACI</name>
<sequence>MIIEVIGIKLFSKRYLIGSISAGALLLMFGCNDKKDTEVNVGYVHASYAFDVNDLNQFVGSADNVFVGYVEKIEGTEYKFPTTIETETGSKTISTPHTNYSIRVIDNLKGELKKDQPIPLQKAGGISEDGSTQVIFENDILPEEGKYYIFSTLNQPDGSILAGGTNTTIPLNVNIKRNIVSSEDPLNAKSDIVNSKEYKDFEKAIKNQVKFEHPEYFENNYSDPS</sequence>
<evidence type="ECO:0000313" key="2">
    <source>
        <dbReference type="Proteomes" id="UP001549363"/>
    </source>
</evidence>
<evidence type="ECO:0000313" key="1">
    <source>
        <dbReference type="EMBL" id="MET4561164.1"/>
    </source>
</evidence>
<dbReference type="Proteomes" id="UP001549363">
    <property type="component" value="Unassembled WGS sequence"/>
</dbReference>
<evidence type="ECO:0008006" key="3">
    <source>
        <dbReference type="Google" id="ProtNLM"/>
    </source>
</evidence>
<dbReference type="EMBL" id="JBEPSB010000009">
    <property type="protein sequence ID" value="MET4561164.1"/>
    <property type="molecule type" value="Genomic_DNA"/>
</dbReference>
<gene>
    <name evidence="1" type="ORF">ABIA69_002309</name>
</gene>
<reference evidence="1 2" key="1">
    <citation type="submission" date="2024-06" db="EMBL/GenBank/DDBJ databases">
        <title>Sorghum-associated microbial communities from plants grown in Nebraska, USA.</title>
        <authorList>
            <person name="Schachtman D."/>
        </authorList>
    </citation>
    <scope>NUCLEOTIDE SEQUENCE [LARGE SCALE GENOMIC DNA]</scope>
    <source>
        <strain evidence="1 2">736</strain>
    </source>
</reference>
<accession>A0ABV2PJQ0</accession>
<protein>
    <recommendedName>
        <fullName evidence="3">Cell surface protein</fullName>
    </recommendedName>
</protein>
<proteinExistence type="predicted"/>
<organism evidence="1 2">
    <name type="scientific">Lysinibacillus parviboronicapiens</name>
    <dbReference type="NCBI Taxonomy" id="436516"/>
    <lineage>
        <taxon>Bacteria</taxon>
        <taxon>Bacillati</taxon>
        <taxon>Bacillota</taxon>
        <taxon>Bacilli</taxon>
        <taxon>Bacillales</taxon>
        <taxon>Bacillaceae</taxon>
        <taxon>Lysinibacillus</taxon>
    </lineage>
</organism>